<proteinExistence type="predicted"/>
<dbReference type="EMBL" id="BAABCN010000009">
    <property type="protein sequence ID" value="GAA3884738.1"/>
    <property type="molecule type" value="Genomic_DNA"/>
</dbReference>
<feature type="signal peptide" evidence="2">
    <location>
        <begin position="1"/>
        <end position="33"/>
    </location>
</feature>
<evidence type="ECO:0000256" key="1">
    <source>
        <dbReference type="ARBA" id="ARBA00004196"/>
    </source>
</evidence>
<dbReference type="InterPro" id="IPR013378">
    <property type="entry name" value="InlB-like_B-rpt"/>
</dbReference>
<dbReference type="NCBIfam" id="TIGR02543">
    <property type="entry name" value="List_Bact_rpt"/>
    <property type="match status" value="5"/>
</dbReference>
<dbReference type="InterPro" id="IPR042229">
    <property type="entry name" value="Listeria/Bacterioides_rpt_sf"/>
</dbReference>
<protein>
    <recommendedName>
        <fullName evidence="5">InlB B-repeat-containing protein</fullName>
    </recommendedName>
</protein>
<feature type="chain" id="PRO_5046767474" description="InlB B-repeat-containing protein" evidence="2">
    <location>
        <begin position="34"/>
        <end position="1122"/>
    </location>
</feature>
<comment type="caution">
    <text evidence="3">The sequence shown here is derived from an EMBL/GenBank/DDBJ whole genome shotgun (WGS) entry which is preliminary data.</text>
</comment>
<comment type="subcellular location">
    <subcellularLocation>
        <location evidence="1">Cell envelope</location>
    </subcellularLocation>
</comment>
<evidence type="ECO:0008006" key="5">
    <source>
        <dbReference type="Google" id="ProtNLM"/>
    </source>
</evidence>
<dbReference type="RefSeq" id="WP_345067926.1">
    <property type="nucleotide sequence ID" value="NZ_BAABCN010000009.1"/>
</dbReference>
<sequence length="1122" mass="116813">MAHERLKRGIGSFVAAALVVSGASLALAAPANAADNTADNAVSAIAPDESSYLGWHEGTTNGASVSSLKWNGLTFGIGSDSQILNGLVDTGAQGNEIAPTALESLITSASVDITAGAVLLQVPITFGTTGWSTLRPAEVETTSASPDAGDFWVSSKPINDIAANTPTPLSSIITELAEAGSLRYSGFGMYAQASAPATVESMTWDGDTYTFARAYNTIAESYTVKVKSGDIRDNEDTYTGWHEGYDNETPAFSVLADGLHLGGVANSQILNGLDTPLATADLASLIGSADVQATGPAFFQVAVTFGTGDTAGWSTLRPANPDTTFALDSDWVSSKDIPATASTAGIAKNTPVALGDLAAAVEAQLNVSVGGFGVLAESGAPAVVSSLLWNGVRYNFVPVVVTPPVTSTVSAIAPDETSYLGWHEGTTNGAQASSLKWNGLTFGIGGDSQILNGLVATDAQGIAITSADLEELITSASVGITAGEAFLQVPITFGTSGWSTLRPAVGVATSAAPTADDLWVSSKAINEIAANTPTPLSDIITELADAGSLRYSGFGLFAQTSAPATVSSLTWGGDTYTFARAYTSIVESGAVEVKAAEIRENEETYAGWHEGYPNSSPAFEVLADGLHLGTTTAHSQILNGLDTPLATEDLASLIGSADVQGDGSAFFQVAVTFGTNGGWSTLRPANPDAPFTVSSSWASSKDIPETARTSAIAKNTPVALGDLAAAVEAQSNVKVGGFGVLAVSGSPAVVSSLLWNGVRYTFVPDAITPPVVTWTITFDTRGGSDVAAVIVDNGTVITSPKSPTRTGYSFKGWYTAASNGSAWNFATPVTADATVYAQWTAEKRTVTFDAQGGSKVTALSTDYNTAVKAPKSPTRTGYTFANWYTKSTGGSVWNFATTVTKNVTVYAQWTAEKRTITFDAQGGSKITALSTDYNTAVKAPKSPTRTGYTFANWYTQSTGGSVWNFATTVTKNVTVYAQWTVQKRTITFDAQGGSKITALSTNYNTAVKAPKSPTRTGYTFSGWYTKSTGGSSWNFNAKVTANATAYAHWTVLKKNVTFNSQGGSKVATVTTNYNTAIKAPKSPTRSGYTFSGWYTKSTGGSVWKFTSKVTQHTTVYAHWKKK</sequence>
<keyword evidence="4" id="KW-1185">Reference proteome</keyword>
<gene>
    <name evidence="3" type="ORF">GCM10022381_28650</name>
</gene>
<dbReference type="Pfam" id="PF09479">
    <property type="entry name" value="Flg_new"/>
    <property type="match status" value="5"/>
</dbReference>
<evidence type="ECO:0000313" key="3">
    <source>
        <dbReference type="EMBL" id="GAA3884738.1"/>
    </source>
</evidence>
<reference evidence="4" key="1">
    <citation type="journal article" date="2019" name="Int. J. Syst. Evol. Microbiol.">
        <title>The Global Catalogue of Microorganisms (GCM) 10K type strain sequencing project: providing services to taxonomists for standard genome sequencing and annotation.</title>
        <authorList>
            <consortium name="The Broad Institute Genomics Platform"/>
            <consortium name="The Broad Institute Genome Sequencing Center for Infectious Disease"/>
            <person name="Wu L."/>
            <person name="Ma J."/>
        </authorList>
    </citation>
    <scope>NUCLEOTIDE SEQUENCE [LARGE SCALE GENOMIC DNA]</scope>
    <source>
        <strain evidence="4">JCM 17021</strain>
    </source>
</reference>
<evidence type="ECO:0000313" key="4">
    <source>
        <dbReference type="Proteomes" id="UP001501803"/>
    </source>
</evidence>
<dbReference type="Proteomes" id="UP001501803">
    <property type="component" value="Unassembled WGS sequence"/>
</dbReference>
<evidence type="ECO:0000256" key="2">
    <source>
        <dbReference type="SAM" id="SignalP"/>
    </source>
</evidence>
<name>A0ABP7KPJ6_9MICO</name>
<dbReference type="Gene3D" id="2.60.40.4270">
    <property type="entry name" value="Listeria-Bacteroides repeat domain"/>
    <property type="match status" value="5"/>
</dbReference>
<accession>A0ABP7KPJ6</accession>
<organism evidence="3 4">
    <name type="scientific">Leifsonia kafniensis</name>
    <dbReference type="NCBI Taxonomy" id="475957"/>
    <lineage>
        <taxon>Bacteria</taxon>
        <taxon>Bacillati</taxon>
        <taxon>Actinomycetota</taxon>
        <taxon>Actinomycetes</taxon>
        <taxon>Micrococcales</taxon>
        <taxon>Microbacteriaceae</taxon>
        <taxon>Leifsonia</taxon>
    </lineage>
</organism>
<keyword evidence="2" id="KW-0732">Signal</keyword>